<dbReference type="AlphaFoldDB" id="A0A9P6AIF3"/>
<keyword evidence="3" id="KW-1185">Reference proteome</keyword>
<dbReference type="Proteomes" id="UP000886523">
    <property type="component" value="Unassembled WGS sequence"/>
</dbReference>
<protein>
    <submittedName>
        <fullName evidence="2">Uncharacterized protein</fullName>
    </submittedName>
</protein>
<feature type="compositionally biased region" description="Basic and acidic residues" evidence="1">
    <location>
        <begin position="233"/>
        <end position="244"/>
    </location>
</feature>
<accession>A0A9P6AIF3</accession>
<sequence>MSTIQHKYIVTSGILSVNPGFKALNWHGDVDTMFSIGIVHLLAWFAATQVHVTDIYTRADNPYIVALIADEDIEHTMDTLVGKHELTVQGRESMVHVSICCATSTEEVETLGFQKLPRNSVWSRWSDHRRKHKTLFDYISVPERRRDLMRSLSDLLNPFPQPIANQLPQGLQWYCWMGRSGGKQGVSDFMDTSPTSPTCIVQLSHAATPLPADDGMDGMDGMDVDKLPMPGTRDTDKAHEDTTDKLPTLPTHAPNPPPADDGMHINEPLVSGSGDVGKAHDTAVIPNYFHPPCPHIIEDWVVFEC</sequence>
<feature type="region of interest" description="Disordered" evidence="1">
    <location>
        <begin position="230"/>
        <end position="277"/>
    </location>
</feature>
<evidence type="ECO:0000313" key="3">
    <source>
        <dbReference type="Proteomes" id="UP000886523"/>
    </source>
</evidence>
<comment type="caution">
    <text evidence="2">The sequence shown here is derived from an EMBL/GenBank/DDBJ whole genome shotgun (WGS) entry which is preliminary data.</text>
</comment>
<evidence type="ECO:0000256" key="1">
    <source>
        <dbReference type="SAM" id="MobiDB-lite"/>
    </source>
</evidence>
<name>A0A9P6AIF3_9AGAM</name>
<proteinExistence type="predicted"/>
<dbReference type="EMBL" id="MU129111">
    <property type="protein sequence ID" value="KAF9506404.1"/>
    <property type="molecule type" value="Genomic_DNA"/>
</dbReference>
<gene>
    <name evidence="2" type="ORF">BS47DRAFT_1367373</name>
</gene>
<organism evidence="2 3">
    <name type="scientific">Hydnum rufescens UP504</name>
    <dbReference type="NCBI Taxonomy" id="1448309"/>
    <lineage>
        <taxon>Eukaryota</taxon>
        <taxon>Fungi</taxon>
        <taxon>Dikarya</taxon>
        <taxon>Basidiomycota</taxon>
        <taxon>Agaricomycotina</taxon>
        <taxon>Agaricomycetes</taxon>
        <taxon>Cantharellales</taxon>
        <taxon>Hydnaceae</taxon>
        <taxon>Hydnum</taxon>
    </lineage>
</organism>
<evidence type="ECO:0000313" key="2">
    <source>
        <dbReference type="EMBL" id="KAF9506404.1"/>
    </source>
</evidence>
<reference evidence="2" key="1">
    <citation type="journal article" date="2020" name="Nat. Commun.">
        <title>Large-scale genome sequencing of mycorrhizal fungi provides insights into the early evolution of symbiotic traits.</title>
        <authorList>
            <person name="Miyauchi S."/>
            <person name="Kiss E."/>
            <person name="Kuo A."/>
            <person name="Drula E."/>
            <person name="Kohler A."/>
            <person name="Sanchez-Garcia M."/>
            <person name="Morin E."/>
            <person name="Andreopoulos B."/>
            <person name="Barry K.W."/>
            <person name="Bonito G."/>
            <person name="Buee M."/>
            <person name="Carver A."/>
            <person name="Chen C."/>
            <person name="Cichocki N."/>
            <person name="Clum A."/>
            <person name="Culley D."/>
            <person name="Crous P.W."/>
            <person name="Fauchery L."/>
            <person name="Girlanda M."/>
            <person name="Hayes R.D."/>
            <person name="Keri Z."/>
            <person name="LaButti K."/>
            <person name="Lipzen A."/>
            <person name="Lombard V."/>
            <person name="Magnuson J."/>
            <person name="Maillard F."/>
            <person name="Murat C."/>
            <person name="Nolan M."/>
            <person name="Ohm R.A."/>
            <person name="Pangilinan J."/>
            <person name="Pereira M.F."/>
            <person name="Perotto S."/>
            <person name="Peter M."/>
            <person name="Pfister S."/>
            <person name="Riley R."/>
            <person name="Sitrit Y."/>
            <person name="Stielow J.B."/>
            <person name="Szollosi G."/>
            <person name="Zifcakova L."/>
            <person name="Stursova M."/>
            <person name="Spatafora J.W."/>
            <person name="Tedersoo L."/>
            <person name="Vaario L.M."/>
            <person name="Yamada A."/>
            <person name="Yan M."/>
            <person name="Wang P."/>
            <person name="Xu J."/>
            <person name="Bruns T."/>
            <person name="Baldrian P."/>
            <person name="Vilgalys R."/>
            <person name="Dunand C."/>
            <person name="Henrissat B."/>
            <person name="Grigoriev I.V."/>
            <person name="Hibbett D."/>
            <person name="Nagy L.G."/>
            <person name="Martin F.M."/>
        </authorList>
    </citation>
    <scope>NUCLEOTIDE SEQUENCE</scope>
    <source>
        <strain evidence="2">UP504</strain>
    </source>
</reference>